<keyword evidence="1" id="KW-0675">Receptor</keyword>
<accession>A0A834TIN0</accession>
<comment type="caution">
    <text evidence="1">The sequence shown here is derived from an EMBL/GenBank/DDBJ whole genome shotgun (WGS) entry which is preliminary data.</text>
</comment>
<gene>
    <name evidence="1" type="ORF">G2W53_020947</name>
</gene>
<keyword evidence="2" id="KW-1185">Reference proteome</keyword>
<evidence type="ECO:0000313" key="2">
    <source>
        <dbReference type="Proteomes" id="UP000634136"/>
    </source>
</evidence>
<dbReference type="Proteomes" id="UP000634136">
    <property type="component" value="Unassembled WGS sequence"/>
</dbReference>
<name>A0A834TIN0_9FABA</name>
<keyword evidence="1" id="KW-0430">Lectin</keyword>
<keyword evidence="1" id="KW-0418">Kinase</keyword>
<keyword evidence="1" id="KW-0808">Transferase</keyword>
<reference evidence="1" key="1">
    <citation type="submission" date="2020-09" db="EMBL/GenBank/DDBJ databases">
        <title>Genome-Enabled Discovery of Anthraquinone Biosynthesis in Senna tora.</title>
        <authorList>
            <person name="Kang S.-H."/>
            <person name="Pandey R.P."/>
            <person name="Lee C.-M."/>
            <person name="Sim J.-S."/>
            <person name="Jeong J.-T."/>
            <person name="Choi B.-S."/>
            <person name="Jung M."/>
            <person name="Ginzburg D."/>
            <person name="Zhao K."/>
            <person name="Won S.Y."/>
            <person name="Oh T.-J."/>
            <person name="Yu Y."/>
            <person name="Kim N.-H."/>
            <person name="Lee O.R."/>
            <person name="Lee T.-H."/>
            <person name="Bashyal P."/>
            <person name="Kim T.-S."/>
            <person name="Lee W.-H."/>
            <person name="Kawkins C."/>
            <person name="Kim C.-K."/>
            <person name="Kim J.S."/>
            <person name="Ahn B.O."/>
            <person name="Rhee S.Y."/>
            <person name="Sohng J.K."/>
        </authorList>
    </citation>
    <scope>NUCLEOTIDE SEQUENCE</scope>
    <source>
        <tissue evidence="1">Leaf</tissue>
    </source>
</reference>
<organism evidence="1 2">
    <name type="scientific">Senna tora</name>
    <dbReference type="NCBI Taxonomy" id="362788"/>
    <lineage>
        <taxon>Eukaryota</taxon>
        <taxon>Viridiplantae</taxon>
        <taxon>Streptophyta</taxon>
        <taxon>Embryophyta</taxon>
        <taxon>Tracheophyta</taxon>
        <taxon>Spermatophyta</taxon>
        <taxon>Magnoliopsida</taxon>
        <taxon>eudicotyledons</taxon>
        <taxon>Gunneridae</taxon>
        <taxon>Pentapetalae</taxon>
        <taxon>rosids</taxon>
        <taxon>fabids</taxon>
        <taxon>Fabales</taxon>
        <taxon>Fabaceae</taxon>
        <taxon>Caesalpinioideae</taxon>
        <taxon>Cassia clade</taxon>
        <taxon>Senna</taxon>
    </lineage>
</organism>
<protein>
    <submittedName>
        <fullName evidence="1">G-type lectin S-receptor-like serine/threonine-protein kinase</fullName>
    </submittedName>
</protein>
<evidence type="ECO:0000313" key="1">
    <source>
        <dbReference type="EMBL" id="KAF7822803.1"/>
    </source>
</evidence>
<dbReference type="OrthoDB" id="1938319at2759"/>
<dbReference type="AlphaFoldDB" id="A0A834TIN0"/>
<dbReference type="GO" id="GO:0016301">
    <property type="term" value="F:kinase activity"/>
    <property type="evidence" value="ECO:0007669"/>
    <property type="project" value="UniProtKB-KW"/>
</dbReference>
<proteinExistence type="predicted"/>
<sequence>MSTETKDECEEEDMRLPLFDLSKIVDATNAFSAHNKLGEGGLEVVEASNPIELIDASLGKSYITYGICGFYVKQ</sequence>
<dbReference type="EMBL" id="JAAIUW010000007">
    <property type="protein sequence ID" value="KAF7822803.1"/>
    <property type="molecule type" value="Genomic_DNA"/>
</dbReference>
<dbReference type="GO" id="GO:0030246">
    <property type="term" value="F:carbohydrate binding"/>
    <property type="evidence" value="ECO:0007669"/>
    <property type="project" value="UniProtKB-KW"/>
</dbReference>